<comment type="similarity">
    <text evidence="1">Belongs to the UPF0462 family.</text>
</comment>
<sequence length="264" mass="31010">MDLHSTFLLSVILTLLILKTSQENVPQFFPHHQHHHYHVNNYILTKTWNGVENLPDGEEIYVSFWIEKQCDENSFLRIVTNAPFYNDPPIPTNSTLSPLWGLWEYEVVELYFYGRDENYMEIQLGPGGHYLILKLHGYRNITETHLPLEEDNFQVEFMTTPENQNLTRWIGNVAIPGEYIPCDVYRHNAFAIHKSGSERRYVALYPVKEGEIEEPDFHYLRPFKGFRFDEEINTRCKSGRKVRSGSGVNKANCMVLLFMFFVLI</sequence>
<evidence type="ECO:0000313" key="3">
    <source>
        <dbReference type="EMBL" id="OXA54265.1"/>
    </source>
</evidence>
<proteinExistence type="inferred from homology"/>
<comment type="caution">
    <text evidence="3">The sequence shown here is derived from an EMBL/GenBank/DDBJ whole genome shotgun (WGS) entry which is preliminary data.</text>
</comment>
<dbReference type="AlphaFoldDB" id="A0A226E9M6"/>
<dbReference type="Gene3D" id="2.60.40.1190">
    <property type="match status" value="1"/>
</dbReference>
<evidence type="ECO:0000256" key="2">
    <source>
        <dbReference type="SAM" id="SignalP"/>
    </source>
</evidence>
<dbReference type="OrthoDB" id="8250259at2759"/>
<evidence type="ECO:0000313" key="4">
    <source>
        <dbReference type="Proteomes" id="UP000198287"/>
    </source>
</evidence>
<dbReference type="PANTHER" id="PTHR31475:SF5">
    <property type="entry name" value="UPF0462 PROTEIN C4ORF33 HOMOLOG"/>
    <property type="match status" value="1"/>
</dbReference>
<evidence type="ECO:0000256" key="1">
    <source>
        <dbReference type="ARBA" id="ARBA00038085"/>
    </source>
</evidence>
<feature type="chain" id="PRO_5013166728" evidence="2">
    <location>
        <begin position="23"/>
        <end position="264"/>
    </location>
</feature>
<keyword evidence="4" id="KW-1185">Reference proteome</keyword>
<dbReference type="Proteomes" id="UP000198287">
    <property type="component" value="Unassembled WGS sequence"/>
</dbReference>
<name>A0A226E9M6_FOLCA</name>
<reference evidence="3 4" key="1">
    <citation type="submission" date="2015-12" db="EMBL/GenBank/DDBJ databases">
        <title>The genome of Folsomia candida.</title>
        <authorList>
            <person name="Faddeeva A."/>
            <person name="Derks M.F."/>
            <person name="Anvar Y."/>
            <person name="Smit S."/>
            <person name="Van Straalen N."/>
            <person name="Roelofs D."/>
        </authorList>
    </citation>
    <scope>NUCLEOTIDE SEQUENCE [LARGE SCALE GENOMIC DNA]</scope>
    <source>
        <strain evidence="3 4">VU population</strain>
        <tissue evidence="3">Whole body</tissue>
    </source>
</reference>
<accession>A0A226E9M6</accession>
<gene>
    <name evidence="3" type="ORF">Fcan01_10867</name>
</gene>
<feature type="signal peptide" evidence="2">
    <location>
        <begin position="1"/>
        <end position="22"/>
    </location>
</feature>
<organism evidence="3 4">
    <name type="scientific">Folsomia candida</name>
    <name type="common">Springtail</name>
    <dbReference type="NCBI Taxonomy" id="158441"/>
    <lineage>
        <taxon>Eukaryota</taxon>
        <taxon>Metazoa</taxon>
        <taxon>Ecdysozoa</taxon>
        <taxon>Arthropoda</taxon>
        <taxon>Hexapoda</taxon>
        <taxon>Collembola</taxon>
        <taxon>Entomobryomorpha</taxon>
        <taxon>Isotomoidea</taxon>
        <taxon>Isotomidae</taxon>
        <taxon>Proisotominae</taxon>
        <taxon>Folsomia</taxon>
    </lineage>
</organism>
<dbReference type="PANTHER" id="PTHR31475">
    <property type="entry name" value="UPF0462 PROTEIN"/>
    <property type="match status" value="1"/>
</dbReference>
<protein>
    <submittedName>
        <fullName evidence="3">Uncharacterized protein</fullName>
    </submittedName>
</protein>
<dbReference type="EMBL" id="LNIX01000005">
    <property type="protein sequence ID" value="OXA54265.1"/>
    <property type="molecule type" value="Genomic_DNA"/>
</dbReference>
<keyword evidence="2" id="KW-0732">Signal</keyword>